<dbReference type="InterPro" id="IPR006059">
    <property type="entry name" value="SBP"/>
</dbReference>
<evidence type="ECO:0000256" key="3">
    <source>
        <dbReference type="ARBA" id="ARBA00023136"/>
    </source>
</evidence>
<dbReference type="PATRIC" id="fig|1473.5.peg.3222"/>
<feature type="chain" id="PRO_5039670489" evidence="6">
    <location>
        <begin position="22"/>
        <end position="413"/>
    </location>
</feature>
<dbReference type="PANTHER" id="PTHR43649:SF33">
    <property type="entry name" value="POLYGALACTURONAN_RHAMNOGALACTURONAN-BINDING PROTEIN YTCQ"/>
    <property type="match status" value="1"/>
</dbReference>
<evidence type="ECO:0000256" key="2">
    <source>
        <dbReference type="ARBA" id="ARBA00022729"/>
    </source>
</evidence>
<dbReference type="Proteomes" id="UP000036780">
    <property type="component" value="Unassembled WGS sequence"/>
</dbReference>
<evidence type="ECO:0000256" key="1">
    <source>
        <dbReference type="ARBA" id="ARBA00022475"/>
    </source>
</evidence>
<reference evidence="8" key="1">
    <citation type="submission" date="2015-07" db="EMBL/GenBank/DDBJ databases">
        <title>Fjat-10053 dsm26.</title>
        <authorList>
            <person name="Liu B."/>
            <person name="Wang J."/>
            <person name="Zhu Y."/>
            <person name="Liu G."/>
            <person name="Chen Q."/>
            <person name="Chen Z."/>
            <person name="Lan J."/>
            <person name="Che J."/>
            <person name="Ge C."/>
            <person name="Shi H."/>
            <person name="Pan Z."/>
            <person name="Liu X."/>
        </authorList>
    </citation>
    <scope>NUCLEOTIDE SEQUENCE [LARGE SCALE GENOMIC DNA]</scope>
    <source>
        <strain evidence="8">DSM 26</strain>
    </source>
</reference>
<dbReference type="Gene3D" id="3.40.190.10">
    <property type="entry name" value="Periplasmic binding protein-like II"/>
    <property type="match status" value="2"/>
</dbReference>
<dbReference type="AlphaFoldDB" id="A0A0L0QUY6"/>
<protein>
    <submittedName>
        <fullName evidence="7">ABC transporter substrate-binding protein</fullName>
    </submittedName>
</protein>
<gene>
    <name evidence="7" type="ORF">AFK71_01580</name>
</gene>
<sequence>MVKKWLLFSFIVALLVLSACGNDKASKKDSGSSDDTITVWAMGEEGKLLKQLTEKFEKENEGIKVDVQAIPWDSAHDKLLTAVASGNGPDILQLGTTWVPEFAEAGALLDLTEYMEEHPEFAPENYFDGAAEIMQFDDQIVGIPWYVDTRVLYYRTDLLAEVGYDKAPETWEELQDAAKKLADRGEDQYGLDIDQNDQITPFIFAWQNGYDANLKENKLNFDTPEFIGAMEYYTSFFKEGSSQVEQGEDIIQAFANGKKPMFFSGPWMVNILNEQAPDAEGKWSVAVMPGKETKASSMGGATLSIFHNSENVDNALKFLSYMNETETQLEWLDISNTLPSKPESWENPKLQDDPMYSVFGEQLKESKAGLQTEQFERIAQELLSSLERVNAGGADLKAEMEQFNKTAQDLLAE</sequence>
<evidence type="ECO:0000313" key="7">
    <source>
        <dbReference type="EMBL" id="KNE22342.1"/>
    </source>
</evidence>
<dbReference type="CDD" id="cd14747">
    <property type="entry name" value="PBP2_MalE"/>
    <property type="match status" value="1"/>
</dbReference>
<comment type="caution">
    <text evidence="7">The sequence shown here is derived from an EMBL/GenBank/DDBJ whole genome shotgun (WGS) entry which is preliminary data.</text>
</comment>
<keyword evidence="4" id="KW-0564">Palmitate</keyword>
<dbReference type="EMBL" id="LGTO01000002">
    <property type="protein sequence ID" value="KNE22342.1"/>
    <property type="molecule type" value="Genomic_DNA"/>
</dbReference>
<evidence type="ECO:0000313" key="8">
    <source>
        <dbReference type="Proteomes" id="UP000036780"/>
    </source>
</evidence>
<dbReference type="OrthoDB" id="9808332at2"/>
<feature type="signal peptide" evidence="6">
    <location>
        <begin position="1"/>
        <end position="21"/>
    </location>
</feature>
<organism evidence="7 8">
    <name type="scientific">Virgibacillus pantothenticus</name>
    <dbReference type="NCBI Taxonomy" id="1473"/>
    <lineage>
        <taxon>Bacteria</taxon>
        <taxon>Bacillati</taxon>
        <taxon>Bacillota</taxon>
        <taxon>Bacilli</taxon>
        <taxon>Bacillales</taxon>
        <taxon>Bacillaceae</taxon>
        <taxon>Virgibacillus</taxon>
    </lineage>
</organism>
<keyword evidence="8" id="KW-1185">Reference proteome</keyword>
<name>A0A0L0QUY6_VIRPA</name>
<proteinExistence type="predicted"/>
<dbReference type="SUPFAM" id="SSF53850">
    <property type="entry name" value="Periplasmic binding protein-like II"/>
    <property type="match status" value="1"/>
</dbReference>
<dbReference type="PROSITE" id="PS51257">
    <property type="entry name" value="PROKAR_LIPOPROTEIN"/>
    <property type="match status" value="1"/>
</dbReference>
<keyword evidence="1" id="KW-1003">Cell membrane</keyword>
<keyword evidence="3" id="KW-0472">Membrane</keyword>
<evidence type="ECO:0000256" key="6">
    <source>
        <dbReference type="SAM" id="SignalP"/>
    </source>
</evidence>
<dbReference type="InterPro" id="IPR050490">
    <property type="entry name" value="Bact_solute-bd_prot1"/>
</dbReference>
<evidence type="ECO:0000256" key="5">
    <source>
        <dbReference type="ARBA" id="ARBA00023288"/>
    </source>
</evidence>
<keyword evidence="2 6" id="KW-0732">Signal</keyword>
<keyword evidence="5" id="KW-0449">Lipoprotein</keyword>
<dbReference type="PANTHER" id="PTHR43649">
    <property type="entry name" value="ARABINOSE-BINDING PROTEIN-RELATED"/>
    <property type="match status" value="1"/>
</dbReference>
<dbReference type="Pfam" id="PF01547">
    <property type="entry name" value="SBP_bac_1"/>
    <property type="match status" value="1"/>
</dbReference>
<evidence type="ECO:0000256" key="4">
    <source>
        <dbReference type="ARBA" id="ARBA00023139"/>
    </source>
</evidence>
<accession>A0A0L0QUY6</accession>